<dbReference type="PANTHER" id="PTHR34296:SF2">
    <property type="entry name" value="ABC TRANSPORTER GUANOSINE-BINDING PROTEIN NUPN"/>
    <property type="match status" value="1"/>
</dbReference>
<keyword evidence="5" id="KW-0472">Membrane</keyword>
<organism evidence="9 10">
    <name type="scientific">Clostridium liquoris</name>
    <dbReference type="NCBI Taxonomy" id="1289519"/>
    <lineage>
        <taxon>Bacteria</taxon>
        <taxon>Bacillati</taxon>
        <taxon>Bacillota</taxon>
        <taxon>Clostridia</taxon>
        <taxon>Eubacteriales</taxon>
        <taxon>Clostridiaceae</taxon>
        <taxon>Clostridium</taxon>
    </lineage>
</organism>
<dbReference type="Pfam" id="PF02608">
    <property type="entry name" value="Bmp"/>
    <property type="match status" value="2"/>
</dbReference>
<dbReference type="EMBL" id="PVXO01000026">
    <property type="protein sequence ID" value="PRR79459.1"/>
    <property type="molecule type" value="Genomic_DNA"/>
</dbReference>
<feature type="signal peptide" evidence="7">
    <location>
        <begin position="1"/>
        <end position="21"/>
    </location>
</feature>
<name>A0A2T0B6E3_9CLOT</name>
<evidence type="ECO:0000256" key="4">
    <source>
        <dbReference type="ARBA" id="ARBA00022729"/>
    </source>
</evidence>
<comment type="subcellular location">
    <subcellularLocation>
        <location evidence="1">Cell membrane</location>
        <topology evidence="1">Lipid-anchor</topology>
    </subcellularLocation>
</comment>
<keyword evidence="6 9" id="KW-0449">Lipoprotein</keyword>
<accession>A0A2T0B6E3</accession>
<comment type="caution">
    <text evidence="9">The sequence shown here is derived from an EMBL/GenBank/DDBJ whole genome shotgun (WGS) entry which is preliminary data.</text>
</comment>
<evidence type="ECO:0000256" key="2">
    <source>
        <dbReference type="ARBA" id="ARBA00008610"/>
    </source>
</evidence>
<dbReference type="PANTHER" id="PTHR34296">
    <property type="entry name" value="TRANSCRIPTIONAL ACTIVATOR PROTEIN MED"/>
    <property type="match status" value="1"/>
</dbReference>
<evidence type="ECO:0000313" key="9">
    <source>
        <dbReference type="EMBL" id="PRR79459.1"/>
    </source>
</evidence>
<dbReference type="InterPro" id="IPR003760">
    <property type="entry name" value="PnrA-like"/>
</dbReference>
<keyword evidence="10" id="KW-1185">Reference proteome</keyword>
<feature type="chain" id="PRO_5039354505" evidence="7">
    <location>
        <begin position="22"/>
        <end position="369"/>
    </location>
</feature>
<dbReference type="InterPro" id="IPR050957">
    <property type="entry name" value="BMP_lipoprotein"/>
</dbReference>
<reference evidence="9 10" key="1">
    <citation type="submission" date="2018-03" db="EMBL/GenBank/DDBJ databases">
        <title>Genome sequence of Clostridium liquoris DSM 100320.</title>
        <authorList>
            <person name="Poehlein A."/>
            <person name="Daniel R."/>
        </authorList>
    </citation>
    <scope>NUCLEOTIDE SEQUENCE [LARGE SCALE GENOMIC DNA]</scope>
    <source>
        <strain evidence="9 10">DSM 100320</strain>
    </source>
</reference>
<dbReference type="CDD" id="cd06354">
    <property type="entry name" value="PBP1_PrnA-like"/>
    <property type="match status" value="1"/>
</dbReference>
<dbReference type="AlphaFoldDB" id="A0A2T0B6E3"/>
<dbReference type="GO" id="GO:0005886">
    <property type="term" value="C:plasma membrane"/>
    <property type="evidence" value="ECO:0007669"/>
    <property type="project" value="UniProtKB-SubCell"/>
</dbReference>
<sequence length="369" mass="39517">MNKKRVLALLAATVMTVSLFAGCGGGEKKPEAGAPEKQETKLKVGLVTDEGGINDGSFNQSAHEGITKAEKDLGIEQVNPIESKQQEQYEPNLKTMAGASDLVVGCGYMMKQAMTNVSKQMSDKKFLIIDDVVDTPNTMSITFKEEEGSFLAGVIAGKMTKTNKVGFIGGKEGDVINRFESGFVAGVMSVNPEAGKLLMPVGDNVDKLSPGKNVKYVDSFTDQQKGVEAAKMLYNSGCDIIFHAAGGVGLGVFKAAKEMNKWAIGVDSDQAAALPEYKDVILVSMEKKVGASVIDTINAVKDGSFKGGEHKVLGIKEDRVGLAPTINPKVKENKESLELSDKYKAAIKADKFKVPGTRKELREFKAPQI</sequence>
<comment type="similarity">
    <text evidence="2">Belongs to the BMP lipoprotein family.</text>
</comment>
<keyword evidence="4 7" id="KW-0732">Signal</keyword>
<keyword evidence="3" id="KW-1003">Cell membrane</keyword>
<feature type="domain" description="ABC transporter substrate-binding protein PnrA-like" evidence="8">
    <location>
        <begin position="45"/>
        <end position="194"/>
    </location>
</feature>
<evidence type="ECO:0000256" key="3">
    <source>
        <dbReference type="ARBA" id="ARBA00022475"/>
    </source>
</evidence>
<gene>
    <name evidence="9" type="primary">tmpC</name>
    <name evidence="9" type="ORF">CLLI_07930</name>
</gene>
<evidence type="ECO:0000313" key="10">
    <source>
        <dbReference type="Proteomes" id="UP000239706"/>
    </source>
</evidence>
<dbReference type="Gene3D" id="3.40.50.2300">
    <property type="match status" value="2"/>
</dbReference>
<evidence type="ECO:0000256" key="1">
    <source>
        <dbReference type="ARBA" id="ARBA00004193"/>
    </source>
</evidence>
<dbReference type="InterPro" id="IPR028082">
    <property type="entry name" value="Peripla_BP_I"/>
</dbReference>
<evidence type="ECO:0000259" key="8">
    <source>
        <dbReference type="Pfam" id="PF02608"/>
    </source>
</evidence>
<proteinExistence type="inferred from homology"/>
<dbReference type="PROSITE" id="PS51257">
    <property type="entry name" value="PROKAR_LIPOPROTEIN"/>
    <property type="match status" value="1"/>
</dbReference>
<dbReference type="Proteomes" id="UP000239706">
    <property type="component" value="Unassembled WGS sequence"/>
</dbReference>
<protein>
    <submittedName>
        <fullName evidence="9">Membrane lipoprotein TmpC</fullName>
    </submittedName>
</protein>
<dbReference type="RefSeq" id="WP_106062956.1">
    <property type="nucleotide sequence ID" value="NZ_PVXO01000026.1"/>
</dbReference>
<evidence type="ECO:0000256" key="5">
    <source>
        <dbReference type="ARBA" id="ARBA00023136"/>
    </source>
</evidence>
<dbReference type="OrthoDB" id="9769871at2"/>
<evidence type="ECO:0000256" key="6">
    <source>
        <dbReference type="ARBA" id="ARBA00023288"/>
    </source>
</evidence>
<evidence type="ECO:0000256" key="7">
    <source>
        <dbReference type="SAM" id="SignalP"/>
    </source>
</evidence>
<feature type="domain" description="ABC transporter substrate-binding protein PnrA-like" evidence="8">
    <location>
        <begin position="213"/>
        <end position="341"/>
    </location>
</feature>
<dbReference type="SUPFAM" id="SSF53822">
    <property type="entry name" value="Periplasmic binding protein-like I"/>
    <property type="match status" value="1"/>
</dbReference>